<sequence>FNMSNTTVLLHLQKGHLQTCFKLKPTTADSTVRNMALAYDDTSKATSAFIANEEVEHDGKTDEDGQRASLEINTQQERVESQNLPERNRKGLSSEGCRQGIVRQGPLKTGK</sequence>
<feature type="non-terminal residue" evidence="2">
    <location>
        <position position="1"/>
    </location>
</feature>
<organism evidence="2">
    <name type="scientific">Spongospora subterranea</name>
    <dbReference type="NCBI Taxonomy" id="70186"/>
    <lineage>
        <taxon>Eukaryota</taxon>
        <taxon>Sar</taxon>
        <taxon>Rhizaria</taxon>
        <taxon>Endomyxa</taxon>
        <taxon>Phytomyxea</taxon>
        <taxon>Plasmodiophorida</taxon>
        <taxon>Plasmodiophoridae</taxon>
        <taxon>Spongospora</taxon>
    </lineage>
</organism>
<dbReference type="AlphaFoldDB" id="A0A0H5QR42"/>
<evidence type="ECO:0000256" key="1">
    <source>
        <dbReference type="SAM" id="MobiDB-lite"/>
    </source>
</evidence>
<name>A0A0H5QR42_9EUKA</name>
<dbReference type="EMBL" id="HACM01003650">
    <property type="protein sequence ID" value="CRZ04092.1"/>
    <property type="molecule type" value="Transcribed_RNA"/>
</dbReference>
<accession>A0A0H5QR42</accession>
<proteinExistence type="predicted"/>
<protein>
    <submittedName>
        <fullName evidence="2">Uncharacterized protein</fullName>
    </submittedName>
</protein>
<feature type="compositionally biased region" description="Polar residues" evidence="1">
    <location>
        <begin position="72"/>
        <end position="85"/>
    </location>
</feature>
<evidence type="ECO:0000313" key="2">
    <source>
        <dbReference type="EMBL" id="CRZ04092.1"/>
    </source>
</evidence>
<reference evidence="2" key="1">
    <citation type="submission" date="2015-04" db="EMBL/GenBank/DDBJ databases">
        <title>The genome sequence of the plant pathogenic Rhizarian Plasmodiophora brassicae reveals insights in its biotrophic life cycle and the origin of chitin synthesis.</title>
        <authorList>
            <person name="Schwelm A."/>
            <person name="Fogelqvist J."/>
            <person name="Knaust A."/>
            <person name="Julke S."/>
            <person name="Lilja T."/>
            <person name="Dhandapani V."/>
            <person name="Bonilla-Rosso G."/>
            <person name="Karlsson M."/>
            <person name="Shevchenko A."/>
            <person name="Choi S.R."/>
            <person name="Kim H.G."/>
            <person name="Park J.Y."/>
            <person name="Lim Y.P."/>
            <person name="Ludwig-Muller J."/>
            <person name="Dixelius C."/>
        </authorList>
    </citation>
    <scope>NUCLEOTIDE SEQUENCE</scope>
    <source>
        <tissue evidence="2">Potato root galls</tissue>
    </source>
</reference>
<feature type="region of interest" description="Disordered" evidence="1">
    <location>
        <begin position="72"/>
        <end position="111"/>
    </location>
</feature>
<feature type="non-terminal residue" evidence="2">
    <location>
        <position position="111"/>
    </location>
</feature>